<sequence>MKKSARNVLTIAAACAFTALSPIAAQAAPGEPPAAGESAPPGTPWIKYGVYPTQAVCGQTGHNLVNRDIYADYSCSRELKGWGLWVRK</sequence>
<dbReference type="EMBL" id="JAMRXG010000003">
    <property type="protein sequence ID" value="MCM6773752.1"/>
    <property type="molecule type" value="Genomic_DNA"/>
</dbReference>
<evidence type="ECO:0000256" key="1">
    <source>
        <dbReference type="SAM" id="SignalP"/>
    </source>
</evidence>
<evidence type="ECO:0000313" key="2">
    <source>
        <dbReference type="EMBL" id="MCM6773752.1"/>
    </source>
</evidence>
<comment type="caution">
    <text evidence="2">The sequence shown here is derived from an EMBL/GenBank/DDBJ whole genome shotgun (WGS) entry which is preliminary data.</text>
</comment>
<keyword evidence="1" id="KW-0732">Signal</keyword>
<gene>
    <name evidence="2" type="ORF">NDR86_09745</name>
</gene>
<proteinExistence type="predicted"/>
<dbReference type="RefSeq" id="WP_251910805.1">
    <property type="nucleotide sequence ID" value="NZ_JAMRXG010000003.1"/>
</dbReference>
<accession>A0A9X2IVC7</accession>
<keyword evidence="3" id="KW-1185">Reference proteome</keyword>
<organism evidence="2 3">
    <name type="scientific">Nocardia pulmonis</name>
    <dbReference type="NCBI Taxonomy" id="2951408"/>
    <lineage>
        <taxon>Bacteria</taxon>
        <taxon>Bacillati</taxon>
        <taxon>Actinomycetota</taxon>
        <taxon>Actinomycetes</taxon>
        <taxon>Mycobacteriales</taxon>
        <taxon>Nocardiaceae</taxon>
        <taxon>Nocardia</taxon>
    </lineage>
</organism>
<dbReference type="AlphaFoldDB" id="A0A9X2IVC7"/>
<protein>
    <submittedName>
        <fullName evidence="2">Uncharacterized protein</fullName>
    </submittedName>
</protein>
<evidence type="ECO:0000313" key="3">
    <source>
        <dbReference type="Proteomes" id="UP001139157"/>
    </source>
</evidence>
<reference evidence="2" key="1">
    <citation type="submission" date="2022-06" db="EMBL/GenBank/DDBJ databases">
        <title>Novel species in genus nocardia.</title>
        <authorList>
            <person name="Li F."/>
        </authorList>
    </citation>
    <scope>NUCLEOTIDE SEQUENCE</scope>
    <source>
        <strain evidence="2">CDC141</strain>
    </source>
</reference>
<feature type="signal peptide" evidence="1">
    <location>
        <begin position="1"/>
        <end position="27"/>
    </location>
</feature>
<dbReference type="Proteomes" id="UP001139157">
    <property type="component" value="Unassembled WGS sequence"/>
</dbReference>
<name>A0A9X2IVC7_9NOCA</name>
<feature type="chain" id="PRO_5040814179" evidence="1">
    <location>
        <begin position="28"/>
        <end position="88"/>
    </location>
</feature>